<reference evidence="4" key="2">
    <citation type="submission" date="2020-09" db="EMBL/GenBank/DDBJ databases">
        <authorList>
            <person name="Sun Q."/>
            <person name="Zhou Y."/>
        </authorList>
    </citation>
    <scope>NUCLEOTIDE SEQUENCE</scope>
    <source>
        <strain evidence="4">CGMCC 1.15367</strain>
    </source>
</reference>
<dbReference type="PANTHER" id="PTHR43179:SF12">
    <property type="entry name" value="GALACTOFURANOSYLTRANSFERASE GLFT2"/>
    <property type="match status" value="1"/>
</dbReference>
<gene>
    <name evidence="4" type="ORF">GCM10011390_38810</name>
</gene>
<dbReference type="AlphaFoldDB" id="A0A917EAV2"/>
<reference evidence="4" key="1">
    <citation type="journal article" date="2014" name="Int. J. Syst. Evol. Microbiol.">
        <title>Complete genome sequence of Corynebacterium casei LMG S-19264T (=DSM 44701T), isolated from a smear-ripened cheese.</title>
        <authorList>
            <consortium name="US DOE Joint Genome Institute (JGI-PGF)"/>
            <person name="Walter F."/>
            <person name="Albersmeier A."/>
            <person name="Kalinowski J."/>
            <person name="Ruckert C."/>
        </authorList>
    </citation>
    <scope>NUCLEOTIDE SEQUENCE</scope>
    <source>
        <strain evidence="4">CGMCC 1.15367</strain>
    </source>
</reference>
<proteinExistence type="inferred from homology"/>
<name>A0A917EAV2_9HYPH</name>
<sequence>MSAAVETKDAAKATIAVAITVYRPDGLALEALAARFLAAGYPVYLHVDGPVGEAIEATDLARLRALAGARIALAPRNAGIGAGLNRLAEAAERDGCNRVLFFDQDSLPAPDLPERLLQAFRELEGLGLRPAVVGPRPVSPPGGGSKPPRYRRRDGVASVGACRPVDYVITSGSLVSLAAWHEIGAFAERYRMDAIDVEWGFRAWRRGRSVWVLDTAEMPHQIGSGILRWGPIAFPDQNPARMRTYVRNQFDMLRLAHVPLGWKLRTLVYVPLQAAVYAAKSGHGKRRAGLDLLRAAFEGLGGR</sequence>
<organism evidence="4 5">
    <name type="scientific">Aureimonas endophytica</name>
    <dbReference type="NCBI Taxonomy" id="2027858"/>
    <lineage>
        <taxon>Bacteria</taxon>
        <taxon>Pseudomonadati</taxon>
        <taxon>Pseudomonadota</taxon>
        <taxon>Alphaproteobacteria</taxon>
        <taxon>Hyphomicrobiales</taxon>
        <taxon>Aurantimonadaceae</taxon>
        <taxon>Aureimonas</taxon>
    </lineage>
</organism>
<dbReference type="GO" id="GO:0016757">
    <property type="term" value="F:glycosyltransferase activity"/>
    <property type="evidence" value="ECO:0007669"/>
    <property type="project" value="UniProtKB-KW"/>
</dbReference>
<dbReference type="EMBL" id="BMIQ01000007">
    <property type="protein sequence ID" value="GGE15962.1"/>
    <property type="molecule type" value="Genomic_DNA"/>
</dbReference>
<dbReference type="InterPro" id="IPR029044">
    <property type="entry name" value="Nucleotide-diphossugar_trans"/>
</dbReference>
<dbReference type="PANTHER" id="PTHR43179">
    <property type="entry name" value="RHAMNOSYLTRANSFERASE WBBL"/>
    <property type="match status" value="1"/>
</dbReference>
<evidence type="ECO:0000313" key="4">
    <source>
        <dbReference type="EMBL" id="GGE15962.1"/>
    </source>
</evidence>
<evidence type="ECO:0008006" key="6">
    <source>
        <dbReference type="Google" id="ProtNLM"/>
    </source>
</evidence>
<dbReference type="RefSeq" id="WP_188911520.1">
    <property type="nucleotide sequence ID" value="NZ_BMIQ01000007.1"/>
</dbReference>
<dbReference type="SUPFAM" id="SSF53448">
    <property type="entry name" value="Nucleotide-diphospho-sugar transferases"/>
    <property type="match status" value="1"/>
</dbReference>
<dbReference type="Gene3D" id="3.90.550.10">
    <property type="entry name" value="Spore Coat Polysaccharide Biosynthesis Protein SpsA, Chain A"/>
    <property type="match status" value="1"/>
</dbReference>
<accession>A0A917EAV2</accession>
<evidence type="ECO:0000313" key="5">
    <source>
        <dbReference type="Proteomes" id="UP000644699"/>
    </source>
</evidence>
<dbReference type="Proteomes" id="UP000644699">
    <property type="component" value="Unassembled WGS sequence"/>
</dbReference>
<evidence type="ECO:0000256" key="3">
    <source>
        <dbReference type="ARBA" id="ARBA00022679"/>
    </source>
</evidence>
<evidence type="ECO:0000256" key="2">
    <source>
        <dbReference type="ARBA" id="ARBA00022676"/>
    </source>
</evidence>
<keyword evidence="2" id="KW-0328">Glycosyltransferase</keyword>
<comment type="similarity">
    <text evidence="1">Belongs to the glycosyltransferase 2 family.</text>
</comment>
<keyword evidence="3" id="KW-0808">Transferase</keyword>
<protein>
    <recommendedName>
        <fullName evidence="6">Rhamnosyltransferase</fullName>
    </recommendedName>
</protein>
<comment type="caution">
    <text evidence="4">The sequence shown here is derived from an EMBL/GenBank/DDBJ whole genome shotgun (WGS) entry which is preliminary data.</text>
</comment>
<keyword evidence="5" id="KW-1185">Reference proteome</keyword>
<evidence type="ECO:0000256" key="1">
    <source>
        <dbReference type="ARBA" id="ARBA00006739"/>
    </source>
</evidence>